<dbReference type="Proteomes" id="UP000746503">
    <property type="component" value="Unassembled WGS sequence"/>
</dbReference>
<gene>
    <name evidence="1" type="ORF">HCJ92_19350</name>
</gene>
<keyword evidence="2" id="KW-1185">Reference proteome</keyword>
<accession>A0ABX1AMR2</accession>
<name>A0ABX1AMR2_9ACTN</name>
<organism evidence="1 2">
    <name type="scientific">Streptomyces spiramenti</name>
    <dbReference type="NCBI Taxonomy" id="2720606"/>
    <lineage>
        <taxon>Bacteria</taxon>
        <taxon>Bacillati</taxon>
        <taxon>Actinomycetota</taxon>
        <taxon>Actinomycetes</taxon>
        <taxon>Kitasatosporales</taxon>
        <taxon>Streptomycetaceae</taxon>
        <taxon>Streptomyces</taxon>
    </lineage>
</organism>
<reference evidence="1 2" key="1">
    <citation type="submission" date="2020-03" db="EMBL/GenBank/DDBJ databases">
        <title>Draft genome of Streptomyces sp. ventii, isolated from the Axial Seamount in the Pacific Ocean, and resequencing of the two type strains Streptomyces lonarensis strain NCL 716 and Streptomyces bohaiensis strain 11A07.</title>
        <authorList>
            <person name="Loughran R.M."/>
            <person name="Pfannmuller K.M."/>
            <person name="Wasson B.J."/>
            <person name="Deadmond M.C."/>
            <person name="Paddock B.E."/>
            <person name="Koyack M.J."/>
            <person name="Gallegos D.A."/>
            <person name="Mitchell E.A."/>
            <person name="Ushijima B."/>
            <person name="Saw J.H."/>
            <person name="Mcphail K.L."/>
            <person name="Videau P."/>
        </authorList>
    </citation>
    <scope>NUCLEOTIDE SEQUENCE [LARGE SCALE GENOMIC DNA]</scope>
    <source>
        <strain evidence="2">5675061</strain>
    </source>
</reference>
<sequence>MSPPADGAAVHAARCSHTHLFPGARVLVEGVPEPEAFAAGPQPLTLALSFTDGVLTEAELVTDPETGTVLAVPAHTTDAGTDIPDHRWLVPGTAADGDHVRLTIGRHAPA</sequence>
<dbReference type="RefSeq" id="WP_167934894.1">
    <property type="nucleotide sequence ID" value="NZ_JAAVJB010000207.1"/>
</dbReference>
<comment type="caution">
    <text evidence="1">The sequence shown here is derived from an EMBL/GenBank/DDBJ whole genome shotgun (WGS) entry which is preliminary data.</text>
</comment>
<protein>
    <submittedName>
        <fullName evidence="1">Uncharacterized protein</fullName>
    </submittedName>
</protein>
<proteinExistence type="predicted"/>
<evidence type="ECO:0000313" key="1">
    <source>
        <dbReference type="EMBL" id="NJP68392.1"/>
    </source>
</evidence>
<dbReference type="EMBL" id="JAAVJB010000207">
    <property type="protein sequence ID" value="NJP68392.1"/>
    <property type="molecule type" value="Genomic_DNA"/>
</dbReference>
<evidence type="ECO:0000313" key="2">
    <source>
        <dbReference type="Proteomes" id="UP000746503"/>
    </source>
</evidence>